<reference evidence="4 6" key="1">
    <citation type="journal article" date="2010" name="DNA Res.">
        <title>Genome sequence of Kitasatospora setae NBRC 14216T: an evolutionary snapshot of the family Streptomycetaceae.</title>
        <authorList>
            <person name="Ichikawa N."/>
            <person name="Oguchi A."/>
            <person name="Ikeda H."/>
            <person name="Ishikawa J."/>
            <person name="Kitani S."/>
            <person name="Watanabe Y."/>
            <person name="Nakamura S."/>
            <person name="Katano Y."/>
            <person name="Kishi E."/>
            <person name="Sasagawa M."/>
            <person name="Ankai A."/>
            <person name="Fukui S."/>
            <person name="Hashimoto Y."/>
            <person name="Kamata S."/>
            <person name="Otoguro M."/>
            <person name="Tanikawa S."/>
            <person name="Nihira T."/>
            <person name="Horinouchi S."/>
            <person name="Ohnishi Y."/>
            <person name="Hayakawa M."/>
            <person name="Kuzuyama T."/>
            <person name="Arisawa A."/>
            <person name="Nomoto F."/>
            <person name="Miura H."/>
            <person name="Takahashi Y."/>
            <person name="Fujita N."/>
        </authorList>
    </citation>
    <scope>NUCLEOTIDE SEQUENCE [LARGE SCALE GENOMIC DNA]</scope>
    <source>
        <strain evidence="6">ATCC 33774 / DSM 43861 / JCM 3304 / KCC A-0304 / NBRC 14216 / KM-6054</strain>
        <strain evidence="4">KM-6054</strain>
    </source>
</reference>
<dbReference type="InterPro" id="IPR013780">
    <property type="entry name" value="Glyco_hydro_b"/>
</dbReference>
<dbReference type="SUPFAM" id="SSF51011">
    <property type="entry name" value="Glycosyl hydrolase domain"/>
    <property type="match status" value="1"/>
</dbReference>
<comment type="similarity">
    <text evidence="1">Belongs to the glycosyl hydrolase 13 family.</text>
</comment>
<dbReference type="eggNOG" id="COG1523">
    <property type="taxonomic scope" value="Bacteria"/>
</dbReference>
<dbReference type="CAZy" id="CBM48">
    <property type="family name" value="Carbohydrate-Binding Module Family 48"/>
</dbReference>
<dbReference type="AlphaFoldDB" id="E4N416"/>
<dbReference type="InterPro" id="IPR014756">
    <property type="entry name" value="Ig_E-set"/>
</dbReference>
<dbReference type="CDD" id="cd11326">
    <property type="entry name" value="AmyAc_Glg_debranch"/>
    <property type="match status" value="1"/>
</dbReference>
<dbReference type="InterPro" id="IPR017853">
    <property type="entry name" value="GH"/>
</dbReference>
<evidence type="ECO:0000313" key="4">
    <source>
        <dbReference type="EMBL" id="BAJ25947.1"/>
    </source>
</evidence>
<evidence type="ECO:0000256" key="1">
    <source>
        <dbReference type="ARBA" id="ARBA00008061"/>
    </source>
</evidence>
<proteinExistence type="inferred from homology"/>
<feature type="region of interest" description="Disordered" evidence="2">
    <location>
        <begin position="663"/>
        <end position="682"/>
    </location>
</feature>
<dbReference type="CDD" id="cd11234">
    <property type="entry name" value="E_set_GDE_N"/>
    <property type="match status" value="1"/>
</dbReference>
<feature type="domain" description="Glycosyl hydrolase family 13 catalytic" evidence="3">
    <location>
        <begin position="159"/>
        <end position="569"/>
    </location>
</feature>
<dbReference type="CAZy" id="GH13">
    <property type="family name" value="Glycoside Hydrolase Family 13"/>
</dbReference>
<feature type="compositionally biased region" description="Basic and acidic residues" evidence="2">
    <location>
        <begin position="465"/>
        <end position="479"/>
    </location>
</feature>
<dbReference type="SMART" id="SM00642">
    <property type="entry name" value="Aamy"/>
    <property type="match status" value="1"/>
</dbReference>
<evidence type="ECO:0000313" key="6">
    <source>
        <dbReference type="Proteomes" id="UP000007076"/>
    </source>
</evidence>
<dbReference type="Pfam" id="PF02922">
    <property type="entry name" value="CBM_48"/>
    <property type="match status" value="1"/>
</dbReference>
<gene>
    <name evidence="4" type="ordered locus">KSE_00960t</name>
    <name evidence="5" type="ordered locus">KSE_75780t</name>
</gene>
<dbReference type="EMBL" id="AP010968">
    <property type="protein sequence ID" value="BAJ33331.1"/>
    <property type="molecule type" value="Genomic_DNA"/>
</dbReference>
<dbReference type="InterPro" id="IPR006047">
    <property type="entry name" value="GH13_cat_dom"/>
</dbReference>
<dbReference type="HOGENOM" id="CLU_011725_1_1_11"/>
<dbReference type="RefSeq" id="WP_014133268.1">
    <property type="nucleotide sequence ID" value="NC_016109.1"/>
</dbReference>
<dbReference type="InterPro" id="IPR004193">
    <property type="entry name" value="Glyco_hydro_13_N"/>
</dbReference>
<dbReference type="KEGG" id="ksk:KSE_75780t"/>
<feature type="region of interest" description="Disordered" evidence="2">
    <location>
        <begin position="1"/>
        <end position="36"/>
    </location>
</feature>
<dbReference type="SUPFAM" id="SSF51445">
    <property type="entry name" value="(Trans)glycosidases"/>
    <property type="match status" value="1"/>
</dbReference>
<dbReference type="InterPro" id="IPR013783">
    <property type="entry name" value="Ig-like_fold"/>
</dbReference>
<accession>E4N416</accession>
<protein>
    <submittedName>
        <fullName evidence="4">Putative glycogen debranching enzyme</fullName>
    </submittedName>
</protein>
<dbReference type="PATRIC" id="fig|452652.3.peg.7621"/>
<dbReference type="GO" id="GO:0004553">
    <property type="term" value="F:hydrolase activity, hydrolyzing O-glycosyl compounds"/>
    <property type="evidence" value="ECO:0007669"/>
    <property type="project" value="InterPro"/>
</dbReference>
<evidence type="ECO:0000259" key="3">
    <source>
        <dbReference type="SMART" id="SM00642"/>
    </source>
</evidence>
<feature type="compositionally biased region" description="Pro residues" evidence="2">
    <location>
        <begin position="7"/>
        <end position="23"/>
    </location>
</feature>
<name>E4N416_KITSK</name>
<dbReference type="Gene3D" id="2.60.40.10">
    <property type="entry name" value="Immunoglobulins"/>
    <property type="match status" value="1"/>
</dbReference>
<sequence>MNAPPTRTTPPPRPAPPAPPAPAVLPGDPLRPGASPTAAGVTFTVNSPTAHAMWLVLLDAAHGGILREIRFPEEYRTGDVFTMTVPGLDPRAVHYAFRAQHSPGTPPGPLLLDPYAKALAGGEHWGQRPAYRSKIVHDDFDWQDVPHPRIAPQDLVVYELHVRGFTRHPSAAVRHPGTFAGLREKIPYLRALGVNCVELMPVLEFDETDNPFTDPATGAPLPDYWGYNPVAFFAPKAAYAADPWGPGPVRELKELVRELHRAGIEVILDVVLNHTAEGDHRGPTLSLRALHDTAYYLHDHDGSYLNLTRTGNTVNANHPVTRALLLDCLRHWASEFRVDGFRFDMAPILTRGQDGRPLDNPPLLEAISHDPVLAHCKLIAEPFDASGLDLVGRFPSHGRWMEWNSRFQYAVRRFLTGTGDGGEELAHRMAGSPDLYGRRGHRASVNLLTSHDGFTLADWTSYDHPHNEANGERGEDGPRDNASWNAGCEGPSEDPAVLRLRSQQIRNALLLLLTAPGVPMLTAGDEFGRTQHGNNNAYSQDNATGWLDWTLADTNAHQLAFVRACLALRAAHPVLRRPARAPGDTPPGWPYPALSRHGELPWRGEDPAAEGLLALLAHHQDDDATTTADTVFLAANTRGHTRAVHPPPPPAGTRWHLFADTSAPPGQDINPPGAPPGPALAGPLTLAGHSVTVLVAHPAETGDERDL</sequence>
<dbReference type="SUPFAM" id="SSF81296">
    <property type="entry name" value="E set domains"/>
    <property type="match status" value="1"/>
</dbReference>
<evidence type="ECO:0000313" key="5">
    <source>
        <dbReference type="EMBL" id="BAJ33331.1"/>
    </source>
</evidence>
<dbReference type="PANTHER" id="PTHR43002">
    <property type="entry name" value="GLYCOGEN DEBRANCHING ENZYME"/>
    <property type="match status" value="1"/>
</dbReference>
<dbReference type="EMBL" id="AP010968">
    <property type="protein sequence ID" value="BAJ25947.1"/>
    <property type="molecule type" value="Genomic_DNA"/>
</dbReference>
<dbReference type="Gene3D" id="3.20.20.80">
    <property type="entry name" value="Glycosidases"/>
    <property type="match status" value="1"/>
</dbReference>
<evidence type="ECO:0000256" key="2">
    <source>
        <dbReference type="SAM" id="MobiDB-lite"/>
    </source>
</evidence>
<feature type="region of interest" description="Disordered" evidence="2">
    <location>
        <begin position="465"/>
        <end position="492"/>
    </location>
</feature>
<dbReference type="Proteomes" id="UP000007076">
    <property type="component" value="Chromosome"/>
</dbReference>
<dbReference type="Pfam" id="PF00128">
    <property type="entry name" value="Alpha-amylase"/>
    <property type="match status" value="1"/>
</dbReference>
<dbReference type="Gene3D" id="2.60.40.1180">
    <property type="entry name" value="Golgi alpha-mannosidase II"/>
    <property type="match status" value="1"/>
</dbReference>
<dbReference type="GO" id="GO:0005975">
    <property type="term" value="P:carbohydrate metabolic process"/>
    <property type="evidence" value="ECO:0007669"/>
    <property type="project" value="InterPro"/>
</dbReference>
<dbReference type="KEGG" id="ksk:KSE_00960t"/>
<organism evidence="4 6">
    <name type="scientific">Kitasatospora setae (strain ATCC 33774 / DSM 43861 / JCM 3304 / KCC A-0304 / NBRC 14216 / KM-6054)</name>
    <name type="common">Streptomyces setae</name>
    <dbReference type="NCBI Taxonomy" id="452652"/>
    <lineage>
        <taxon>Bacteria</taxon>
        <taxon>Bacillati</taxon>
        <taxon>Actinomycetota</taxon>
        <taxon>Actinomycetes</taxon>
        <taxon>Kitasatosporales</taxon>
        <taxon>Streptomycetaceae</taxon>
        <taxon>Kitasatospora</taxon>
    </lineage>
</organism>
<dbReference type="STRING" id="452652.KSE_00960t"/>
<keyword evidence="6" id="KW-1185">Reference proteome</keyword>